<protein>
    <submittedName>
        <fullName evidence="6">GNAT family N-acetyltransferase</fullName>
    </submittedName>
</protein>
<dbReference type="PANTHER" id="PTHR37817:SF1">
    <property type="entry name" value="N-ACETYLTRANSFERASE EIS"/>
    <property type="match status" value="1"/>
</dbReference>
<feature type="binding site" evidence="4">
    <location>
        <begin position="114"/>
        <end position="116"/>
    </location>
    <ligand>
        <name>acetyl-CoA</name>
        <dbReference type="ChEBI" id="CHEBI:57288"/>
    </ligand>
</feature>
<evidence type="ECO:0000313" key="7">
    <source>
        <dbReference type="Proteomes" id="UP001500274"/>
    </source>
</evidence>
<evidence type="ECO:0000256" key="4">
    <source>
        <dbReference type="HAMAP-Rule" id="MF_01812"/>
    </source>
</evidence>
<evidence type="ECO:0000313" key="6">
    <source>
        <dbReference type="EMBL" id="GAA2584356.1"/>
    </source>
</evidence>
<dbReference type="SUPFAM" id="SSF55718">
    <property type="entry name" value="SCP-like"/>
    <property type="match status" value="1"/>
</dbReference>
<dbReference type="InterPro" id="IPR036527">
    <property type="entry name" value="SCP2_sterol-bd_dom_sf"/>
</dbReference>
<dbReference type="InterPro" id="IPR051554">
    <property type="entry name" value="Acetyltransferase_Eis"/>
</dbReference>
<comment type="caution">
    <text evidence="6">The sequence shown here is derived from an EMBL/GenBank/DDBJ whole genome shotgun (WGS) entry which is preliminary data.</text>
</comment>
<feature type="active site" description="Proton acceptor; via carboxylate" evidence="4">
    <location>
        <position position="435"/>
    </location>
</feature>
<feature type="domain" description="N-acetyltransferase" evidence="5">
    <location>
        <begin position="31"/>
        <end position="184"/>
    </location>
</feature>
<keyword evidence="7" id="KW-1185">Reference proteome</keyword>
<dbReference type="Gene3D" id="3.30.1050.10">
    <property type="entry name" value="SCP2 sterol-binding domain"/>
    <property type="match status" value="1"/>
</dbReference>
<evidence type="ECO:0000259" key="5">
    <source>
        <dbReference type="PROSITE" id="PS51186"/>
    </source>
</evidence>
<feature type="active site" description="Proton donor" evidence="4">
    <location>
        <position position="155"/>
    </location>
</feature>
<dbReference type="CDD" id="cd04301">
    <property type="entry name" value="NAT_SF"/>
    <property type="match status" value="1"/>
</dbReference>
<evidence type="ECO:0000256" key="1">
    <source>
        <dbReference type="ARBA" id="ARBA00009213"/>
    </source>
</evidence>
<name>A0ABP6BTC2_9MICO</name>
<keyword evidence="2 4" id="KW-0808">Transferase</keyword>
<dbReference type="Pfam" id="PF13527">
    <property type="entry name" value="Acetyltransf_9"/>
    <property type="match status" value="1"/>
</dbReference>
<dbReference type="SUPFAM" id="SSF55729">
    <property type="entry name" value="Acyl-CoA N-acyltransferases (Nat)"/>
    <property type="match status" value="1"/>
</dbReference>
<accession>A0ABP6BTC2</accession>
<feature type="binding site" evidence="4">
    <location>
        <begin position="150"/>
        <end position="151"/>
    </location>
    <ligand>
        <name>acetyl-CoA</name>
        <dbReference type="ChEBI" id="CHEBI:57288"/>
    </ligand>
</feature>
<feature type="binding site" evidence="4">
    <location>
        <begin position="122"/>
        <end position="127"/>
    </location>
    <ligand>
        <name>acetyl-CoA</name>
        <dbReference type="ChEBI" id="CHEBI:57288"/>
    </ligand>
</feature>
<sequence>MSAHDLIARQHEGPVDAASAARLASDGLQLVRLADDDDRAFDGWQAAVTRGFLGDEPTDAQRETGRGFRGHRRMIAVLDESVPQPEVPVGTLASWVGELTVPGGVVDSCAISSVTVAPTHRRRGIWRAMMEGELRTAAALGLPVASLTVSESTLYGRFGFAQAVAAASIEIDVKRAAWMGPAPSGRLDFISRERWRELAPELFDRVRIVRPGEVDMPRGHWDRFAGTRADAEKPGHTRAVQYTAASGEITGLALYSVEENHDDFTRSTVTVANLMAADADAYAGLWRFFIEMDLIGTVRASELAVDEPLLWMISDRRAATLTLRDHHYLRVLDTPALLGARRYEGSGSVVLDVHDPLDLAGGRFRLTVGPDGIASATETADDADARLGVAELAAIVLGQVSAVTLAAAGRIEADDPVTLARLFGWHLPVRLSYWY</sequence>
<dbReference type="Pfam" id="PF13530">
    <property type="entry name" value="SCP2_2"/>
    <property type="match status" value="1"/>
</dbReference>
<dbReference type="EMBL" id="BAAARI010000015">
    <property type="protein sequence ID" value="GAA2584356.1"/>
    <property type="molecule type" value="Genomic_DNA"/>
</dbReference>
<dbReference type="NCBIfam" id="NF002367">
    <property type="entry name" value="PRK01346.1-4"/>
    <property type="match status" value="1"/>
</dbReference>
<dbReference type="RefSeq" id="WP_344229858.1">
    <property type="nucleotide sequence ID" value="NZ_BAAARI010000015.1"/>
</dbReference>
<dbReference type="InterPro" id="IPR000182">
    <property type="entry name" value="GNAT_dom"/>
</dbReference>
<gene>
    <name evidence="6" type="ORF">GCM10009862_24280</name>
</gene>
<evidence type="ECO:0000256" key="2">
    <source>
        <dbReference type="ARBA" id="ARBA00022679"/>
    </source>
</evidence>
<comment type="similarity">
    <text evidence="1 4">Belongs to the acetyltransferase Eis family.</text>
</comment>
<dbReference type="InterPro" id="IPR025559">
    <property type="entry name" value="Eis_dom"/>
</dbReference>
<dbReference type="Gene3D" id="3.40.630.30">
    <property type="match status" value="2"/>
</dbReference>
<reference evidence="7" key="1">
    <citation type="journal article" date="2019" name="Int. J. Syst. Evol. Microbiol.">
        <title>The Global Catalogue of Microorganisms (GCM) 10K type strain sequencing project: providing services to taxonomists for standard genome sequencing and annotation.</title>
        <authorList>
            <consortium name="The Broad Institute Genomics Platform"/>
            <consortium name="The Broad Institute Genome Sequencing Center for Infectious Disease"/>
            <person name="Wu L."/>
            <person name="Ma J."/>
        </authorList>
    </citation>
    <scope>NUCLEOTIDE SEQUENCE [LARGE SCALE GENOMIC DNA]</scope>
    <source>
        <strain evidence="7">JCM 16365</strain>
    </source>
</reference>
<proteinExistence type="inferred from homology"/>
<evidence type="ECO:0000256" key="3">
    <source>
        <dbReference type="ARBA" id="ARBA00023315"/>
    </source>
</evidence>
<keyword evidence="3 4" id="KW-0012">Acyltransferase</keyword>
<dbReference type="InterPro" id="IPR022902">
    <property type="entry name" value="NAcTrfase_Eis"/>
</dbReference>
<dbReference type="PANTHER" id="PTHR37817">
    <property type="entry name" value="N-ACETYLTRANSFERASE EIS"/>
    <property type="match status" value="1"/>
</dbReference>
<dbReference type="Proteomes" id="UP001500274">
    <property type="component" value="Unassembled WGS sequence"/>
</dbReference>
<dbReference type="PROSITE" id="PS51186">
    <property type="entry name" value="GNAT"/>
    <property type="match status" value="1"/>
</dbReference>
<comment type="subunit">
    <text evidence="4">Homohexamer; trimer of dimers.</text>
</comment>
<dbReference type="HAMAP" id="MF_01812">
    <property type="entry name" value="Eis"/>
    <property type="match status" value="1"/>
</dbReference>
<dbReference type="Pfam" id="PF17668">
    <property type="entry name" value="Acetyltransf_17"/>
    <property type="match status" value="1"/>
</dbReference>
<dbReference type="InterPro" id="IPR041380">
    <property type="entry name" value="Acetyltransf_17"/>
</dbReference>
<organism evidence="6 7">
    <name type="scientific">Microbacterium binotii</name>
    <dbReference type="NCBI Taxonomy" id="462710"/>
    <lineage>
        <taxon>Bacteria</taxon>
        <taxon>Bacillati</taxon>
        <taxon>Actinomycetota</taxon>
        <taxon>Actinomycetes</taxon>
        <taxon>Micrococcales</taxon>
        <taxon>Microbacteriaceae</taxon>
        <taxon>Microbacterium</taxon>
    </lineage>
</organism>
<dbReference type="InterPro" id="IPR016181">
    <property type="entry name" value="Acyl_CoA_acyltransferase"/>
</dbReference>